<dbReference type="SUPFAM" id="SSF88723">
    <property type="entry name" value="PIN domain-like"/>
    <property type="match status" value="1"/>
</dbReference>
<dbReference type="InterPro" id="IPR002850">
    <property type="entry name" value="PIN_toxin-like"/>
</dbReference>
<feature type="domain" description="PIN" evidence="1">
    <location>
        <begin position="6"/>
        <end position="118"/>
    </location>
</feature>
<dbReference type="PANTHER" id="PTHR34610:SF4">
    <property type="entry name" value="SLL8027 PROTEIN"/>
    <property type="match status" value="1"/>
</dbReference>
<evidence type="ECO:0000313" key="3">
    <source>
        <dbReference type="Proteomes" id="UP001500582"/>
    </source>
</evidence>
<evidence type="ECO:0000259" key="1">
    <source>
        <dbReference type="SMART" id="SM00670"/>
    </source>
</evidence>
<dbReference type="InterPro" id="IPR029060">
    <property type="entry name" value="PIN-like_dom_sf"/>
</dbReference>
<dbReference type="Proteomes" id="UP001500582">
    <property type="component" value="Unassembled WGS sequence"/>
</dbReference>
<dbReference type="PANTHER" id="PTHR34610">
    <property type="entry name" value="SSL7007 PROTEIN"/>
    <property type="match status" value="1"/>
</dbReference>
<name>A0ABP8GQY5_9SPHI</name>
<protein>
    <submittedName>
        <fullName evidence="2">Toxin-antitoxin system toxin component, PIN family</fullName>
    </submittedName>
</protein>
<dbReference type="SMART" id="SM00670">
    <property type="entry name" value="PINc"/>
    <property type="match status" value="1"/>
</dbReference>
<dbReference type="NCBIfam" id="TIGR00305">
    <property type="entry name" value="putative toxin-antitoxin system toxin component, PIN family"/>
    <property type="match status" value="1"/>
</dbReference>
<gene>
    <name evidence="2" type="ORF">GCM10023149_32890</name>
</gene>
<comment type="caution">
    <text evidence="2">The sequence shown here is derived from an EMBL/GenBank/DDBJ whole genome shotgun (WGS) entry which is preliminary data.</text>
</comment>
<accession>A0ABP8GQY5</accession>
<evidence type="ECO:0000313" key="2">
    <source>
        <dbReference type="EMBL" id="GAA4328704.1"/>
    </source>
</evidence>
<keyword evidence="3" id="KW-1185">Reference proteome</keyword>
<sequence>MPDKPIRIILDTNIWISLLITKDYEKFDPILFSGKVVLIFSEELLSEFVTVAQRPKFRKYFTQTDLEELIEVIDESAEFIKVRSAVTACRDAKDNFLLSLAVDGKADYLISGDNDLLELNPFGQTHIITITEFLSIVNKTELR</sequence>
<proteinExistence type="predicted"/>
<reference evidence="3" key="1">
    <citation type="journal article" date="2019" name="Int. J. Syst. Evol. Microbiol.">
        <title>The Global Catalogue of Microorganisms (GCM) 10K type strain sequencing project: providing services to taxonomists for standard genome sequencing and annotation.</title>
        <authorList>
            <consortium name="The Broad Institute Genomics Platform"/>
            <consortium name="The Broad Institute Genome Sequencing Center for Infectious Disease"/>
            <person name="Wu L."/>
            <person name="Ma J."/>
        </authorList>
    </citation>
    <scope>NUCLEOTIDE SEQUENCE [LARGE SCALE GENOMIC DNA]</scope>
    <source>
        <strain evidence="3">JCM 17705</strain>
    </source>
</reference>
<dbReference type="RefSeq" id="WP_345212224.1">
    <property type="nucleotide sequence ID" value="NZ_BAABFT010000008.1"/>
</dbReference>
<organism evidence="2 3">
    <name type="scientific">Mucilaginibacter gynuensis</name>
    <dbReference type="NCBI Taxonomy" id="1302236"/>
    <lineage>
        <taxon>Bacteria</taxon>
        <taxon>Pseudomonadati</taxon>
        <taxon>Bacteroidota</taxon>
        <taxon>Sphingobacteriia</taxon>
        <taxon>Sphingobacteriales</taxon>
        <taxon>Sphingobacteriaceae</taxon>
        <taxon>Mucilaginibacter</taxon>
    </lineage>
</organism>
<dbReference type="EMBL" id="BAABFT010000008">
    <property type="protein sequence ID" value="GAA4328704.1"/>
    <property type="molecule type" value="Genomic_DNA"/>
</dbReference>
<dbReference type="Pfam" id="PF13470">
    <property type="entry name" value="PIN_3"/>
    <property type="match status" value="1"/>
</dbReference>
<dbReference type="InterPro" id="IPR002716">
    <property type="entry name" value="PIN_dom"/>
</dbReference>